<dbReference type="RefSeq" id="WP_073180866.1">
    <property type="nucleotide sequence ID" value="NZ_FQYI01000012.1"/>
</dbReference>
<dbReference type="AlphaFoldDB" id="A0A1M6HES0"/>
<gene>
    <name evidence="3" type="ORF">SAMN05443429_11238</name>
</gene>
<dbReference type="Gene3D" id="3.40.50.300">
    <property type="entry name" value="P-loop containing nucleotide triphosphate hydrolases"/>
    <property type="match status" value="1"/>
</dbReference>
<dbReference type="Gene3D" id="3.30.420.280">
    <property type="match status" value="1"/>
</dbReference>
<evidence type="ECO:0000313" key="3">
    <source>
        <dbReference type="EMBL" id="SHJ20654.1"/>
    </source>
</evidence>
<keyword evidence="4" id="KW-1185">Reference proteome</keyword>
<organism evidence="3 4">
    <name type="scientific">Cruoricaptor ignavus</name>
    <dbReference type="NCBI Taxonomy" id="1118202"/>
    <lineage>
        <taxon>Bacteria</taxon>
        <taxon>Pseudomonadati</taxon>
        <taxon>Bacteroidota</taxon>
        <taxon>Flavobacteriia</taxon>
        <taxon>Flavobacteriales</taxon>
        <taxon>Weeksellaceae</taxon>
        <taxon>Cruoricaptor</taxon>
    </lineage>
</organism>
<dbReference type="EMBL" id="FQYI01000012">
    <property type="protein sequence ID" value="SHJ20654.1"/>
    <property type="molecule type" value="Genomic_DNA"/>
</dbReference>
<reference evidence="3 4" key="1">
    <citation type="submission" date="2016-11" db="EMBL/GenBank/DDBJ databases">
        <authorList>
            <person name="Jaros S."/>
            <person name="Januszkiewicz K."/>
            <person name="Wedrychowicz H."/>
        </authorList>
    </citation>
    <scope>NUCLEOTIDE SEQUENCE [LARGE SCALE GENOMIC DNA]</scope>
    <source>
        <strain evidence="3 4">DSM 25479</strain>
    </source>
</reference>
<dbReference type="Pfam" id="PF03237">
    <property type="entry name" value="Terminase_6N"/>
    <property type="match status" value="1"/>
</dbReference>
<feature type="domain" description="Terminase large subunit gp17-like C-terminal" evidence="2">
    <location>
        <begin position="248"/>
        <end position="397"/>
    </location>
</feature>
<sequence length="409" mass="46262">MSNEKAQIGLLRHQKQFLFSQSRHTGLIGGYGSGKSFAGIFKAVMMKLRYPGIDVAYYLPTYGLIRDIAFPKFSQIFNDIGMAFKLNRSDKEFVTPLGRIILRSMDNPSSIVGYEVGYSLIDETDILPANKMEEVFAMIIARNRLKLPNGEINKTDVVGTPEGFKWAYKFFVKESSADRVIIRAKTADNPFLPPNYIDTLRATYTEQQLAAYLNGEFVNLTSGTVYRNYDRFLNGTDRTIQPKDVLHIGMDFNVTKMNAIVHVKDGEIISAVDEIVNAYDTQELCELIKTKYFGHKVIVYPDASGANRKTTGKSDHDVIRSYGFVVRSGKQNPAVRDRVTRMNLAFKNQEGIATYFVNDDQCPNYAEALEKQTYKNGEPDKSSGYDHPTEAAGYFIYNQERTKIAYKIS</sequence>
<dbReference type="Pfam" id="PF17289">
    <property type="entry name" value="Terminase_6C"/>
    <property type="match status" value="1"/>
</dbReference>
<accession>A0A1M6HES0</accession>
<evidence type="ECO:0000313" key="4">
    <source>
        <dbReference type="Proteomes" id="UP000184335"/>
    </source>
</evidence>
<dbReference type="Proteomes" id="UP000184335">
    <property type="component" value="Unassembled WGS sequence"/>
</dbReference>
<evidence type="ECO:0000256" key="1">
    <source>
        <dbReference type="ARBA" id="ARBA00022612"/>
    </source>
</evidence>
<evidence type="ECO:0000259" key="2">
    <source>
        <dbReference type="Pfam" id="PF17289"/>
    </source>
</evidence>
<dbReference type="STRING" id="1118202.SAMN05443429_11238"/>
<dbReference type="OrthoDB" id="479677at2"/>
<proteinExistence type="predicted"/>
<dbReference type="InterPro" id="IPR035421">
    <property type="entry name" value="Terminase_6C"/>
</dbReference>
<protein>
    <submittedName>
        <fullName evidence="3">Phage terminase large subunit</fullName>
    </submittedName>
</protein>
<keyword evidence="1" id="KW-1188">Viral release from host cell</keyword>
<dbReference type="InterPro" id="IPR027417">
    <property type="entry name" value="P-loop_NTPase"/>
</dbReference>
<name>A0A1M6HES0_9FLAO</name>